<keyword evidence="3" id="KW-1185">Reference proteome</keyword>
<evidence type="ECO:0000313" key="3">
    <source>
        <dbReference type="Proteomes" id="UP000011863"/>
    </source>
</evidence>
<evidence type="ECO:0000313" key="2">
    <source>
        <dbReference type="EMBL" id="BAN01326.1"/>
    </source>
</evidence>
<organism evidence="2 3">
    <name type="scientific">Ilumatobacter coccineus (strain NBRC 103263 / KCTC 29153 / YM16-304)</name>
    <dbReference type="NCBI Taxonomy" id="1313172"/>
    <lineage>
        <taxon>Bacteria</taxon>
        <taxon>Bacillati</taxon>
        <taxon>Actinomycetota</taxon>
        <taxon>Acidimicrobiia</taxon>
        <taxon>Acidimicrobiales</taxon>
        <taxon>Ilumatobacteraceae</taxon>
        <taxon>Ilumatobacter</taxon>
    </lineage>
</organism>
<dbReference type="AlphaFoldDB" id="A0A6C7EBD8"/>
<dbReference type="KEGG" id="aym:YM304_10120"/>
<dbReference type="EMBL" id="AP012057">
    <property type="protein sequence ID" value="BAN01326.1"/>
    <property type="molecule type" value="Genomic_DNA"/>
</dbReference>
<dbReference type="Proteomes" id="UP000011863">
    <property type="component" value="Chromosome"/>
</dbReference>
<feature type="region of interest" description="Disordered" evidence="1">
    <location>
        <begin position="1"/>
        <end position="101"/>
    </location>
</feature>
<evidence type="ECO:0000256" key="1">
    <source>
        <dbReference type="SAM" id="MobiDB-lite"/>
    </source>
</evidence>
<reference evidence="2 3" key="1">
    <citation type="journal article" date="2013" name="Int. J. Syst. Evol. Microbiol.">
        <title>Ilumatobacter nonamiense sp. nov. and Ilumatobacter coccineum sp. nov., isolated from seashore sand.</title>
        <authorList>
            <person name="Matsumoto A."/>
            <person name="Kasai H."/>
            <person name="Matsuo Y."/>
            <person name="Shizuri Y."/>
            <person name="Ichikawa N."/>
            <person name="Fujita N."/>
            <person name="Omura S."/>
            <person name="Takahashi Y."/>
        </authorList>
    </citation>
    <scope>NUCLEOTIDE SEQUENCE [LARGE SCALE GENOMIC DNA]</scope>
    <source>
        <strain evidence="3">NBRC 103263 / KCTC 29153 / YM16-304</strain>
    </source>
</reference>
<sequence length="198" mass="21775">MEQCCRSPRSRPKPPDEFCPGQKSPSRDHIEPGQKSPPRDHIEPGQKSPPRDHIEPGQKSPPRDHIEPGQKSPPRDDIEPGQKSSSRDDIEPGQKSSSGVSLAGHFMLPKHVEHADVTGVHQHETSGRQSRNPGPLACASDPGGSVAPGICMYSDSALRDLLEDYHRAQQSTTNRFRPGRCHCARRIDAWHSTRPGST</sequence>
<gene>
    <name evidence="2" type="ORF">YM304_10120</name>
</gene>
<protein>
    <submittedName>
        <fullName evidence="2">Uncharacterized protein</fullName>
    </submittedName>
</protein>
<accession>A0A6C7EBD8</accession>
<feature type="compositionally biased region" description="Basic and acidic residues" evidence="1">
    <location>
        <begin position="25"/>
        <end position="92"/>
    </location>
</feature>
<name>A0A6C7EBD8_ILUCY</name>
<proteinExistence type="predicted"/>
<feature type="region of interest" description="Disordered" evidence="1">
    <location>
        <begin position="120"/>
        <end position="141"/>
    </location>
</feature>